<evidence type="ECO:0000313" key="3">
    <source>
        <dbReference type="Proteomes" id="UP000031518"/>
    </source>
</evidence>
<feature type="region of interest" description="Disordered" evidence="1">
    <location>
        <begin position="20"/>
        <end position="44"/>
    </location>
</feature>
<name>A0A0B6WSX9_9BACT</name>
<gene>
    <name evidence="2" type="ORF">PYK22_00331</name>
</gene>
<accession>A0A0B6WSX9</accession>
<evidence type="ECO:0000313" key="2">
    <source>
        <dbReference type="EMBL" id="CDM64338.1"/>
    </source>
</evidence>
<proteinExistence type="predicted"/>
<dbReference type="EMBL" id="CBXV010000001">
    <property type="protein sequence ID" value="CDM64338.1"/>
    <property type="molecule type" value="Genomic_DNA"/>
</dbReference>
<dbReference type="AlphaFoldDB" id="A0A0B6WSX9"/>
<sequence>MFKSAISLALILTNSLGAAQKKESQQPNRATAARQKASSDQKEVDRRTLITQEIIETLKQTASESRNWERKDLAAKAQAEIADLLWDHDVETSRAILISAWQTAKQIEEQKRDRSRYRNRSPLLEVKSEVLLVARKRDRRLAEKWLSEIEDERKSNAEENDRGVFDDRTPKSSVLLQTALAVAKENPQFAAEIARESLRDGISFGLQEVLVALQERSVDLAESVFRAALARLATNGLIDPNELLILYSYLYRPGVISAAGNNQSRSVVTLAVSKAPARITAMAQLKPQLAAQFLDLAADLLLNAPMPSSAPNASLEARAEINALDLLIPRVREVAPEKAALLAQRAQAIVADAQFASGLPTSPEGYIEPRPHESRSEYAQRRVEYLESLAEREAPGLRRDLAFAKAALATEVENYERGQQIAAHINDDELRSAISNWLAYRATLHLLKLKRFDKARQLIDNNSDLAQRAVCLIAGAQRMIEEQDLSRARDWLREASNLIARAPLDGSWTKIALGIAAAYGKFDKLAALSALQEAVKLMNKFPEASVYGEEPPSLARFSGIPGVETDIAAVGFGLDSALSNFGIEEFDAVLGILRGIERAEAEGFAMIHLSRRILKTEVREKG</sequence>
<organism evidence="2 3">
    <name type="scientific">Pyrinomonas methylaliphatogenes</name>
    <dbReference type="NCBI Taxonomy" id="454194"/>
    <lineage>
        <taxon>Bacteria</taxon>
        <taxon>Pseudomonadati</taxon>
        <taxon>Acidobacteriota</taxon>
        <taxon>Blastocatellia</taxon>
        <taxon>Blastocatellales</taxon>
        <taxon>Pyrinomonadaceae</taxon>
        <taxon>Pyrinomonas</taxon>
    </lineage>
</organism>
<dbReference type="STRING" id="454194.PYK22_00331"/>
<evidence type="ECO:0000256" key="1">
    <source>
        <dbReference type="SAM" id="MobiDB-lite"/>
    </source>
</evidence>
<protein>
    <submittedName>
        <fullName evidence="2">Uncharacterized protein</fullName>
    </submittedName>
</protein>
<reference evidence="2 3" key="1">
    <citation type="submission" date="2013-12" db="EMBL/GenBank/DDBJ databases">
        <authorList>
            <person name="Stott M."/>
        </authorList>
    </citation>
    <scope>NUCLEOTIDE SEQUENCE [LARGE SCALE GENOMIC DNA]</scope>
    <source>
        <strain evidence="2 3">K22</strain>
    </source>
</reference>
<keyword evidence="3" id="KW-1185">Reference proteome</keyword>
<reference evidence="2 3" key="2">
    <citation type="submission" date="2015-01" db="EMBL/GenBank/DDBJ databases">
        <title>Complete genome sequence of Pyrinomonas methylaliphatogenes type strain K22T.</title>
        <authorList>
            <person name="Lee K.C.Y."/>
            <person name="Power J.F."/>
            <person name="Dunfield P.F."/>
            <person name="Morgan X.C."/>
            <person name="Huttenhower C."/>
            <person name="Stott M.B."/>
        </authorList>
    </citation>
    <scope>NUCLEOTIDE SEQUENCE [LARGE SCALE GENOMIC DNA]</scope>
    <source>
        <strain evidence="2 3">K22</strain>
    </source>
</reference>
<dbReference type="Proteomes" id="UP000031518">
    <property type="component" value="Unassembled WGS sequence"/>
</dbReference>